<name>B9S6R9_RICCO</name>
<dbReference type="EMBL" id="EQ973882">
    <property type="protein sequence ID" value="EEF40675.1"/>
    <property type="molecule type" value="Genomic_DNA"/>
</dbReference>
<protein>
    <submittedName>
        <fullName evidence="1">Uncharacterized protein</fullName>
    </submittedName>
</protein>
<sequence length="55" mass="6383">MRKWSIQKECSEIEKLTEYNRWLKKGTAEGKKKGTKGTTEIVKGAKAWEYDCANM</sequence>
<gene>
    <name evidence="1" type="ORF">RCOM_0872330</name>
</gene>
<keyword evidence="2" id="KW-1185">Reference proteome</keyword>
<evidence type="ECO:0000313" key="1">
    <source>
        <dbReference type="EMBL" id="EEF40675.1"/>
    </source>
</evidence>
<dbReference type="Proteomes" id="UP000008311">
    <property type="component" value="Unassembled WGS sequence"/>
</dbReference>
<organism evidence="1 2">
    <name type="scientific">Ricinus communis</name>
    <name type="common">Castor bean</name>
    <dbReference type="NCBI Taxonomy" id="3988"/>
    <lineage>
        <taxon>Eukaryota</taxon>
        <taxon>Viridiplantae</taxon>
        <taxon>Streptophyta</taxon>
        <taxon>Embryophyta</taxon>
        <taxon>Tracheophyta</taxon>
        <taxon>Spermatophyta</taxon>
        <taxon>Magnoliopsida</taxon>
        <taxon>eudicotyledons</taxon>
        <taxon>Gunneridae</taxon>
        <taxon>Pentapetalae</taxon>
        <taxon>rosids</taxon>
        <taxon>fabids</taxon>
        <taxon>Malpighiales</taxon>
        <taxon>Euphorbiaceae</taxon>
        <taxon>Acalyphoideae</taxon>
        <taxon>Acalypheae</taxon>
        <taxon>Ricinus</taxon>
    </lineage>
</organism>
<dbReference type="InParanoid" id="B9S6R9"/>
<reference evidence="2" key="1">
    <citation type="journal article" date="2010" name="Nat. Biotechnol.">
        <title>Draft genome sequence of the oilseed species Ricinus communis.</title>
        <authorList>
            <person name="Chan A.P."/>
            <person name="Crabtree J."/>
            <person name="Zhao Q."/>
            <person name="Lorenzi H."/>
            <person name="Orvis J."/>
            <person name="Puiu D."/>
            <person name="Melake-Berhan A."/>
            <person name="Jones K.M."/>
            <person name="Redman J."/>
            <person name="Chen G."/>
            <person name="Cahoon E.B."/>
            <person name="Gedil M."/>
            <person name="Stanke M."/>
            <person name="Haas B.J."/>
            <person name="Wortman J.R."/>
            <person name="Fraser-Liggett C.M."/>
            <person name="Ravel J."/>
            <person name="Rabinowicz P.D."/>
        </authorList>
    </citation>
    <scope>NUCLEOTIDE SEQUENCE [LARGE SCALE GENOMIC DNA]</scope>
    <source>
        <strain evidence="2">cv. Hale</strain>
    </source>
</reference>
<dbReference type="AlphaFoldDB" id="B9S6R9"/>
<accession>B9S6R9</accession>
<proteinExistence type="predicted"/>
<evidence type="ECO:0000313" key="2">
    <source>
        <dbReference type="Proteomes" id="UP000008311"/>
    </source>
</evidence>